<protein>
    <submittedName>
        <fullName evidence="7">Uncharacterized protein</fullName>
    </submittedName>
</protein>
<keyword evidence="8" id="KW-1185">Reference proteome</keyword>
<feature type="domain" description="BBS7 platform" evidence="5">
    <location>
        <begin position="471"/>
        <end position="573"/>
    </location>
</feature>
<reference evidence="7" key="1">
    <citation type="submission" date="2025-08" db="UniProtKB">
        <authorList>
            <consortium name="Ensembl"/>
        </authorList>
    </citation>
    <scope>IDENTIFICATION</scope>
</reference>
<sequence length="704" mass="78341">MRLLPALGKKATQKVAIADHDGILTCFGMKKGDAVPVFKTLPGQKIARMDLGGAVGTAQEKIFVCSGSQVRGFTKKGKQFLTFEANLTESINAMHVSGADLFVCASYIYNHYCDCKDQDYFLSGDKINDIICVSSENLMRLVPVLACQDRVLRVLQGSELAYDIEVPGPPSVLEPHNKDGGQEILYGTSDGKIGLVQIGELSAATKWELSNDKKKGGILCIDTFDIIGDGVNDILVGRDDGTVEVYGVDSAGEPTLRFEHVLSESVTSIQGGCVGKESYNEVLTSTYTGWVTGLTTEPQRAEVGPGDEVRMSKETQSKVEALRAELEQLQVKVLQGREQYQQTSQSSTAVSAVPVFSINDKFTLCQDDASYCLTLEVQTAIDNLLLQSDVPIDLLDVDKNSAVVSYSECDSEPNGNFLLATYRCQANTTRLELKVRSIEGQYGTLQAYVTPRLQPKTCQVRQYQVKPLSLHQRTHSIDQDRPMNRLSLVGQFSFAEIHSWVVFCLPEVPEKTPAGESITFYFHNTFLGTQLEATYCKGEGHFRSDNISTISILSDVLSKEATKRKINLNISYDINDDSVSHTLKMIHPKLEYQLMLARKVQLIDALKELQVHEGNADFLIPEYRNILDESANLLEEHKKQPAHLERQLIFMLTVFFFFPIGMITDLFIDKFKFKGQNVKTKVSSLLEILDNYDLNSLLNFFSEV</sequence>
<dbReference type="PANTHER" id="PTHR16074:SF4">
    <property type="entry name" value="BARDET-BIEDL SYNDROME 7 PROTEIN"/>
    <property type="match status" value="1"/>
</dbReference>
<proteinExistence type="predicted"/>
<evidence type="ECO:0000256" key="2">
    <source>
        <dbReference type="SAM" id="Phobius"/>
    </source>
</evidence>
<dbReference type="PANTHER" id="PTHR16074">
    <property type="entry name" value="BARDET-BIEDL SYNDROME 7 PROTEIN"/>
    <property type="match status" value="1"/>
</dbReference>
<dbReference type="Pfam" id="PF23361">
    <property type="entry name" value="BBS7_pf"/>
    <property type="match status" value="1"/>
</dbReference>
<keyword evidence="2" id="KW-1133">Transmembrane helix</keyword>
<keyword evidence="2" id="KW-0812">Transmembrane</keyword>
<evidence type="ECO:0000259" key="3">
    <source>
        <dbReference type="Pfam" id="PF23349"/>
    </source>
</evidence>
<dbReference type="Pfam" id="PF23743">
    <property type="entry name" value="Beta-prop_BBS7"/>
    <property type="match status" value="1"/>
</dbReference>
<evidence type="ECO:0000313" key="7">
    <source>
        <dbReference type="Ensembl" id="ENSMMOP00000004997.1"/>
    </source>
</evidence>
<dbReference type="GO" id="GO:0034464">
    <property type="term" value="C:BBSome"/>
    <property type="evidence" value="ECO:0007669"/>
    <property type="project" value="InterPro"/>
</dbReference>
<feature type="domain" description="BBS7 beta-propeller" evidence="6">
    <location>
        <begin position="1"/>
        <end position="296"/>
    </location>
</feature>
<organism evidence="7 8">
    <name type="scientific">Mola mola</name>
    <name type="common">Ocean sunfish</name>
    <name type="synonym">Tetraodon mola</name>
    <dbReference type="NCBI Taxonomy" id="94237"/>
    <lineage>
        <taxon>Eukaryota</taxon>
        <taxon>Metazoa</taxon>
        <taxon>Chordata</taxon>
        <taxon>Craniata</taxon>
        <taxon>Vertebrata</taxon>
        <taxon>Euteleostomi</taxon>
        <taxon>Actinopterygii</taxon>
        <taxon>Neopterygii</taxon>
        <taxon>Teleostei</taxon>
        <taxon>Neoteleostei</taxon>
        <taxon>Acanthomorphata</taxon>
        <taxon>Eupercaria</taxon>
        <taxon>Tetraodontiformes</taxon>
        <taxon>Molidae</taxon>
        <taxon>Mola</taxon>
    </lineage>
</organism>
<dbReference type="OMA" id="KGEGCFK"/>
<evidence type="ECO:0000256" key="1">
    <source>
        <dbReference type="SAM" id="Coils"/>
    </source>
</evidence>
<evidence type="ECO:0000259" key="4">
    <source>
        <dbReference type="Pfam" id="PF23360"/>
    </source>
</evidence>
<dbReference type="Ensembl" id="ENSMMOT00000005088.1">
    <property type="protein sequence ID" value="ENSMMOP00000004997.1"/>
    <property type="gene ID" value="ENSMMOG00000003988.1"/>
</dbReference>
<feature type="domain" description="BBS7 helical hairpin" evidence="3">
    <location>
        <begin position="576"/>
        <end position="701"/>
    </location>
</feature>
<evidence type="ECO:0000259" key="5">
    <source>
        <dbReference type="Pfam" id="PF23361"/>
    </source>
</evidence>
<dbReference type="InterPro" id="IPR056334">
    <property type="entry name" value="BBS7_GAE_dom"/>
</dbReference>
<dbReference type="GO" id="GO:0008104">
    <property type="term" value="P:intracellular protein localization"/>
    <property type="evidence" value="ECO:0007669"/>
    <property type="project" value="TreeGrafter"/>
</dbReference>
<dbReference type="GO" id="GO:1905515">
    <property type="term" value="P:non-motile cilium assembly"/>
    <property type="evidence" value="ECO:0007669"/>
    <property type="project" value="InterPro"/>
</dbReference>
<dbReference type="InterPro" id="IPR036322">
    <property type="entry name" value="WD40_repeat_dom_sf"/>
</dbReference>
<evidence type="ECO:0000259" key="6">
    <source>
        <dbReference type="Pfam" id="PF23743"/>
    </source>
</evidence>
<dbReference type="InterPro" id="IPR056335">
    <property type="entry name" value="BBS7_hairpin"/>
</dbReference>
<dbReference type="PIRSF" id="PIRSF011091">
    <property type="entry name" value="BBS7"/>
    <property type="match status" value="1"/>
</dbReference>
<dbReference type="InterPro" id="IPR056333">
    <property type="entry name" value="BBS7_pf_dom"/>
</dbReference>
<dbReference type="SUPFAM" id="SSF50978">
    <property type="entry name" value="WD40 repeat-like"/>
    <property type="match status" value="1"/>
</dbReference>
<feature type="transmembrane region" description="Helical" evidence="2">
    <location>
        <begin position="648"/>
        <end position="668"/>
    </location>
</feature>
<feature type="coiled-coil region" evidence="1">
    <location>
        <begin position="312"/>
        <end position="339"/>
    </location>
</feature>
<keyword evidence="2" id="KW-0472">Membrane</keyword>
<dbReference type="AlphaFoldDB" id="A0A3Q3W0J7"/>
<accession>A0A3Q3W0J7</accession>
<dbReference type="InterPro" id="IPR056332">
    <property type="entry name" value="Beta-prop_BBS7"/>
</dbReference>
<name>A0A3Q3W0J7_MOLML</name>
<reference evidence="7" key="2">
    <citation type="submission" date="2025-09" db="UniProtKB">
        <authorList>
            <consortium name="Ensembl"/>
        </authorList>
    </citation>
    <scope>IDENTIFICATION</scope>
</reference>
<dbReference type="Pfam" id="PF23349">
    <property type="entry name" value="BBS7_hp"/>
    <property type="match status" value="1"/>
</dbReference>
<dbReference type="GO" id="GO:0005930">
    <property type="term" value="C:axoneme"/>
    <property type="evidence" value="ECO:0007669"/>
    <property type="project" value="TreeGrafter"/>
</dbReference>
<dbReference type="Pfam" id="PF23360">
    <property type="entry name" value="BBS7_GAE"/>
    <property type="match status" value="1"/>
</dbReference>
<dbReference type="Proteomes" id="UP000261620">
    <property type="component" value="Unplaced"/>
</dbReference>
<evidence type="ECO:0000313" key="8">
    <source>
        <dbReference type="Proteomes" id="UP000261620"/>
    </source>
</evidence>
<dbReference type="GO" id="GO:0016020">
    <property type="term" value="C:membrane"/>
    <property type="evidence" value="ECO:0007669"/>
    <property type="project" value="TreeGrafter"/>
</dbReference>
<keyword evidence="1" id="KW-0175">Coiled coil</keyword>
<dbReference type="GO" id="GO:0043005">
    <property type="term" value="C:neuron projection"/>
    <property type="evidence" value="ECO:0007669"/>
    <property type="project" value="TreeGrafter"/>
</dbReference>
<dbReference type="GO" id="GO:0036064">
    <property type="term" value="C:ciliary basal body"/>
    <property type="evidence" value="ECO:0007669"/>
    <property type="project" value="TreeGrafter"/>
</dbReference>
<dbReference type="InterPro" id="IPR016575">
    <property type="entry name" value="Bardet-Biedl_syndrome_7_prot"/>
</dbReference>
<feature type="domain" description="BBS7 GAE" evidence="4">
    <location>
        <begin position="354"/>
        <end position="463"/>
    </location>
</feature>
<dbReference type="STRING" id="94237.ENSMMOP00000004997"/>